<reference evidence="2 3" key="1">
    <citation type="journal article" date="2022" name="G3 (Bethesda)">
        <title>Whole-genome sequence and methylome profiling of the almond [Prunus dulcis (Mill.) D.A. Webb] cultivar 'Nonpareil'.</title>
        <authorList>
            <person name="D'Amico-Willman K.M."/>
            <person name="Ouma W.Z."/>
            <person name="Meulia T."/>
            <person name="Sideli G.M."/>
            <person name="Gradziel T.M."/>
            <person name="Fresnedo-Ramirez J."/>
        </authorList>
    </citation>
    <scope>NUCLEOTIDE SEQUENCE [LARGE SCALE GENOMIC DNA]</scope>
    <source>
        <strain evidence="2">Clone GOH B32 T37-40</strain>
    </source>
</reference>
<dbReference type="Proteomes" id="UP001054821">
    <property type="component" value="Chromosome 3"/>
</dbReference>
<dbReference type="AlphaFoldDB" id="A0AAD4WA13"/>
<proteinExistence type="predicted"/>
<sequence>MVYRPSVFLAQEDCILLDTESLADDAFEFLVCMRSALLPVRLGGDLWLEPYYPNRFARQFGFDQGVPENKFSFSVCERQRCGIEKLARAQAVLLRKDTTARFYIPRSTSIGECSWWYCRWWMTACAPYMGFSVSKIFSVVDRHVPRRDHVFVTNNLKSISTGMSKSCFNSSSPLRGASSSRGHKKRIHNAKGEHFSGVNHVMHQSQRINRDSHHKRARHADHNKVEDGSSSMFLMKRVLIWCRRK</sequence>
<evidence type="ECO:0000256" key="1">
    <source>
        <dbReference type="SAM" id="MobiDB-lite"/>
    </source>
</evidence>
<evidence type="ECO:0000313" key="3">
    <source>
        <dbReference type="Proteomes" id="UP001054821"/>
    </source>
</evidence>
<comment type="caution">
    <text evidence="2">The sequence shown here is derived from an EMBL/GenBank/DDBJ whole genome shotgun (WGS) entry which is preliminary data.</text>
</comment>
<organism evidence="2 3">
    <name type="scientific">Prunus dulcis</name>
    <name type="common">Almond</name>
    <name type="synonym">Amygdalus dulcis</name>
    <dbReference type="NCBI Taxonomy" id="3755"/>
    <lineage>
        <taxon>Eukaryota</taxon>
        <taxon>Viridiplantae</taxon>
        <taxon>Streptophyta</taxon>
        <taxon>Embryophyta</taxon>
        <taxon>Tracheophyta</taxon>
        <taxon>Spermatophyta</taxon>
        <taxon>Magnoliopsida</taxon>
        <taxon>eudicotyledons</taxon>
        <taxon>Gunneridae</taxon>
        <taxon>Pentapetalae</taxon>
        <taxon>rosids</taxon>
        <taxon>fabids</taxon>
        <taxon>Rosales</taxon>
        <taxon>Rosaceae</taxon>
        <taxon>Amygdaloideae</taxon>
        <taxon>Amygdaleae</taxon>
        <taxon>Prunus</taxon>
    </lineage>
</organism>
<accession>A0AAD4WA13</accession>
<protein>
    <submittedName>
        <fullName evidence="2">Uncharacterized protein</fullName>
    </submittedName>
</protein>
<dbReference type="EMBL" id="JAJFAZ020000003">
    <property type="protein sequence ID" value="KAI5339584.1"/>
    <property type="molecule type" value="Genomic_DNA"/>
</dbReference>
<feature type="region of interest" description="Disordered" evidence="1">
    <location>
        <begin position="191"/>
        <end position="225"/>
    </location>
</feature>
<keyword evidence="3" id="KW-1185">Reference proteome</keyword>
<evidence type="ECO:0000313" key="2">
    <source>
        <dbReference type="EMBL" id="KAI5339584.1"/>
    </source>
</evidence>
<name>A0AAD4WA13_PRUDU</name>
<gene>
    <name evidence="2" type="ORF">L3X38_018856</name>
</gene>